<protein>
    <submittedName>
        <fullName evidence="5">DNA-binding winged helix-turn-helix (WHTH) domain-containing protein</fullName>
    </submittedName>
</protein>
<reference evidence="6" key="1">
    <citation type="submission" date="2016-10" db="EMBL/GenBank/DDBJ databases">
        <authorList>
            <person name="Varghese N."/>
            <person name="Submissions S."/>
        </authorList>
    </citation>
    <scope>NUCLEOTIDE SEQUENCE [LARGE SCALE GENOMIC DNA]</scope>
    <source>
        <strain evidence="6">OV426</strain>
    </source>
</reference>
<dbReference type="RefSeq" id="WP_090967144.1">
    <property type="nucleotide sequence ID" value="NZ_FOVG01000007.1"/>
</dbReference>
<dbReference type="OrthoDB" id="7003224at2"/>
<dbReference type="GO" id="GO:0006355">
    <property type="term" value="P:regulation of DNA-templated transcription"/>
    <property type="evidence" value="ECO:0007669"/>
    <property type="project" value="InterPro"/>
</dbReference>
<dbReference type="InterPro" id="IPR001867">
    <property type="entry name" value="OmpR/PhoB-type_DNA-bd"/>
</dbReference>
<gene>
    <name evidence="5" type="ORF">SAMN05428971_4323</name>
</gene>
<evidence type="ECO:0000313" key="6">
    <source>
        <dbReference type="Proteomes" id="UP000198968"/>
    </source>
</evidence>
<dbReference type="GO" id="GO:0000160">
    <property type="term" value="P:phosphorelay signal transduction system"/>
    <property type="evidence" value="ECO:0007669"/>
    <property type="project" value="InterPro"/>
</dbReference>
<feature type="DNA-binding region" description="OmpR/PhoB-type" evidence="2">
    <location>
        <begin position="2"/>
        <end position="106"/>
    </location>
</feature>
<feature type="transmembrane region" description="Helical" evidence="3">
    <location>
        <begin position="185"/>
        <end position="204"/>
    </location>
</feature>
<keyword evidence="6" id="KW-1185">Reference proteome</keyword>
<feature type="domain" description="OmpR/PhoB-type" evidence="4">
    <location>
        <begin position="2"/>
        <end position="106"/>
    </location>
</feature>
<keyword evidence="3" id="KW-1133">Transmembrane helix</keyword>
<dbReference type="InterPro" id="IPR016032">
    <property type="entry name" value="Sig_transdc_resp-reg_C-effctor"/>
</dbReference>
<dbReference type="AlphaFoldDB" id="A0A1I5HU62"/>
<evidence type="ECO:0000256" key="3">
    <source>
        <dbReference type="SAM" id="Phobius"/>
    </source>
</evidence>
<evidence type="ECO:0000256" key="2">
    <source>
        <dbReference type="PROSITE-ProRule" id="PRU01091"/>
    </source>
</evidence>
<name>A0A1I5HU62_9GAMM</name>
<dbReference type="EMBL" id="FOVG01000007">
    <property type="protein sequence ID" value="SFO51878.1"/>
    <property type="molecule type" value="Genomic_DNA"/>
</dbReference>
<keyword evidence="3" id="KW-0812">Transmembrane</keyword>
<evidence type="ECO:0000256" key="1">
    <source>
        <dbReference type="ARBA" id="ARBA00023125"/>
    </source>
</evidence>
<proteinExistence type="predicted"/>
<dbReference type="Gene3D" id="1.10.10.10">
    <property type="entry name" value="Winged helix-like DNA-binding domain superfamily/Winged helix DNA-binding domain"/>
    <property type="match status" value="1"/>
</dbReference>
<accession>A0A1I5HU62</accession>
<dbReference type="GO" id="GO:0003677">
    <property type="term" value="F:DNA binding"/>
    <property type="evidence" value="ECO:0007669"/>
    <property type="project" value="UniProtKB-UniRule"/>
</dbReference>
<dbReference type="PROSITE" id="PS51755">
    <property type="entry name" value="OMPR_PHOB"/>
    <property type="match status" value="1"/>
</dbReference>
<dbReference type="Pfam" id="PF00486">
    <property type="entry name" value="Trans_reg_C"/>
    <property type="match status" value="1"/>
</dbReference>
<organism evidence="5 6">
    <name type="scientific">Candidatus Pantoea varia</name>
    <dbReference type="NCBI Taxonomy" id="1881036"/>
    <lineage>
        <taxon>Bacteria</taxon>
        <taxon>Pseudomonadati</taxon>
        <taxon>Pseudomonadota</taxon>
        <taxon>Gammaproteobacteria</taxon>
        <taxon>Enterobacterales</taxon>
        <taxon>Erwiniaceae</taxon>
        <taxon>Pantoea</taxon>
    </lineage>
</organism>
<dbReference type="SMART" id="SM00862">
    <property type="entry name" value="Trans_reg_C"/>
    <property type="match status" value="1"/>
</dbReference>
<dbReference type="InterPro" id="IPR036388">
    <property type="entry name" value="WH-like_DNA-bd_sf"/>
</dbReference>
<dbReference type="SUPFAM" id="SSF46894">
    <property type="entry name" value="C-terminal effector domain of the bipartite response regulators"/>
    <property type="match status" value="1"/>
</dbReference>
<keyword evidence="3" id="KW-0472">Membrane</keyword>
<keyword evidence="1 2" id="KW-0238">DNA-binding</keyword>
<sequence>MHNYYIINGFIEFHPAASTLSNLNDPEKVVVLNSPASRCLLLLLQKSNEIVTQHEFMKTVWEKNGMLITPNTFYQNISLLRKGLKKVGMLEDPIMTIPRVGLTLASGTLIKKRSSEKLADISQEHPFLIDEYSKTQEAPEHDSLIRQPEVEEVEPKAAIPVAGITAEPMINQPQEVLIPRKSFSLYLWVMGLVAMFSLVVIVSLTNSGCNIRHYFSDYHFLANTSGCHIFIADKNATPDDKIRMMSLVSQFKISCSDYPWVYITHYVMLPRISVVRCNKQMSEQNICISEYYFRGLK</sequence>
<evidence type="ECO:0000259" key="4">
    <source>
        <dbReference type="PROSITE" id="PS51755"/>
    </source>
</evidence>
<evidence type="ECO:0000313" key="5">
    <source>
        <dbReference type="EMBL" id="SFO51878.1"/>
    </source>
</evidence>
<dbReference type="Proteomes" id="UP000198968">
    <property type="component" value="Unassembled WGS sequence"/>
</dbReference>